<sequence>MEFTASSVGCGTGLSNINSYRNNFNFYTSDSPNSWIRADLKGYKLRPISYILQSTRVETDSHFLRRWKLEGIKENGTTVILDNDKYYAFNRREIKEFPLQTNDYFVSFKLTQTGKNSSDANFLQIKVFDFKGELTKM</sequence>
<dbReference type="AlphaFoldDB" id="A2EIN8"/>
<dbReference type="Proteomes" id="UP000001542">
    <property type="component" value="Unassembled WGS sequence"/>
</dbReference>
<organism evidence="1 2">
    <name type="scientific">Trichomonas vaginalis (strain ATCC PRA-98 / G3)</name>
    <dbReference type="NCBI Taxonomy" id="412133"/>
    <lineage>
        <taxon>Eukaryota</taxon>
        <taxon>Metamonada</taxon>
        <taxon>Parabasalia</taxon>
        <taxon>Trichomonadida</taxon>
        <taxon>Trichomonadidae</taxon>
        <taxon>Trichomonas</taxon>
    </lineage>
</organism>
<proteinExistence type="predicted"/>
<name>A2EIN8_TRIV3</name>
<gene>
    <name evidence="1" type="ORF">TVAG_499510</name>
</gene>
<dbReference type="EMBL" id="DS113399">
    <property type="protein sequence ID" value="EAY07465.1"/>
    <property type="molecule type" value="Genomic_DNA"/>
</dbReference>
<dbReference type="VEuPathDB" id="TrichDB:TVAGG3_0960090"/>
<reference evidence="1" key="2">
    <citation type="journal article" date="2007" name="Science">
        <title>Draft genome sequence of the sexually transmitted pathogen Trichomonas vaginalis.</title>
        <authorList>
            <person name="Carlton J.M."/>
            <person name="Hirt R.P."/>
            <person name="Silva J.C."/>
            <person name="Delcher A.L."/>
            <person name="Schatz M."/>
            <person name="Zhao Q."/>
            <person name="Wortman J.R."/>
            <person name="Bidwell S.L."/>
            <person name="Alsmark U.C.M."/>
            <person name="Besteiro S."/>
            <person name="Sicheritz-Ponten T."/>
            <person name="Noel C.J."/>
            <person name="Dacks J.B."/>
            <person name="Foster P.G."/>
            <person name="Simillion C."/>
            <person name="Van de Peer Y."/>
            <person name="Miranda-Saavedra D."/>
            <person name="Barton G.J."/>
            <person name="Westrop G.D."/>
            <person name="Mueller S."/>
            <person name="Dessi D."/>
            <person name="Fiori P.L."/>
            <person name="Ren Q."/>
            <person name="Paulsen I."/>
            <person name="Zhang H."/>
            <person name="Bastida-Corcuera F.D."/>
            <person name="Simoes-Barbosa A."/>
            <person name="Brown M.T."/>
            <person name="Hayes R.D."/>
            <person name="Mukherjee M."/>
            <person name="Okumura C.Y."/>
            <person name="Schneider R."/>
            <person name="Smith A.J."/>
            <person name="Vanacova S."/>
            <person name="Villalvazo M."/>
            <person name="Haas B.J."/>
            <person name="Pertea M."/>
            <person name="Feldblyum T.V."/>
            <person name="Utterback T.R."/>
            <person name="Shu C.L."/>
            <person name="Osoegawa K."/>
            <person name="de Jong P.J."/>
            <person name="Hrdy I."/>
            <person name="Horvathova L."/>
            <person name="Zubacova Z."/>
            <person name="Dolezal P."/>
            <person name="Malik S.B."/>
            <person name="Logsdon J.M. Jr."/>
            <person name="Henze K."/>
            <person name="Gupta A."/>
            <person name="Wang C.C."/>
            <person name="Dunne R.L."/>
            <person name="Upcroft J.A."/>
            <person name="Upcroft P."/>
            <person name="White O."/>
            <person name="Salzberg S.L."/>
            <person name="Tang P."/>
            <person name="Chiu C.-H."/>
            <person name="Lee Y.-S."/>
            <person name="Embley T.M."/>
            <person name="Coombs G.H."/>
            <person name="Mottram J.C."/>
            <person name="Tachezy J."/>
            <person name="Fraser-Liggett C.M."/>
            <person name="Johnson P.J."/>
        </authorList>
    </citation>
    <scope>NUCLEOTIDE SEQUENCE [LARGE SCALE GENOMIC DNA]</scope>
    <source>
        <strain evidence="1">G3</strain>
    </source>
</reference>
<dbReference type="SMR" id="A2EIN8"/>
<dbReference type="InParanoid" id="A2EIN8"/>
<protein>
    <recommendedName>
        <fullName evidence="3">F5/8 type C domain-containing protein</fullName>
    </recommendedName>
</protein>
<dbReference type="RefSeq" id="XP_001319688.1">
    <property type="nucleotide sequence ID" value="XM_001319653.1"/>
</dbReference>
<reference evidence="1" key="1">
    <citation type="submission" date="2006-10" db="EMBL/GenBank/DDBJ databases">
        <authorList>
            <person name="Amadeo P."/>
            <person name="Zhao Q."/>
            <person name="Wortman J."/>
            <person name="Fraser-Liggett C."/>
            <person name="Carlton J."/>
        </authorList>
    </citation>
    <scope>NUCLEOTIDE SEQUENCE</scope>
    <source>
        <strain evidence="1">G3</strain>
    </source>
</reference>
<dbReference type="VEuPathDB" id="TrichDB:TVAG_499510"/>
<accession>A2EIN8</accession>
<keyword evidence="2" id="KW-1185">Reference proteome</keyword>
<evidence type="ECO:0000313" key="2">
    <source>
        <dbReference type="Proteomes" id="UP000001542"/>
    </source>
</evidence>
<dbReference type="KEGG" id="tva:4765356"/>
<evidence type="ECO:0008006" key="3">
    <source>
        <dbReference type="Google" id="ProtNLM"/>
    </source>
</evidence>
<evidence type="ECO:0000313" key="1">
    <source>
        <dbReference type="EMBL" id="EAY07465.1"/>
    </source>
</evidence>
<dbReference type="OrthoDB" id="19132at2759"/>